<proteinExistence type="predicted"/>
<feature type="compositionally biased region" description="Basic residues" evidence="1">
    <location>
        <begin position="304"/>
        <end position="315"/>
    </location>
</feature>
<evidence type="ECO:0000313" key="3">
    <source>
        <dbReference type="Proteomes" id="UP001054945"/>
    </source>
</evidence>
<organism evidence="2 3">
    <name type="scientific">Caerostris extrusa</name>
    <name type="common">Bark spider</name>
    <name type="synonym">Caerostris bankana</name>
    <dbReference type="NCBI Taxonomy" id="172846"/>
    <lineage>
        <taxon>Eukaryota</taxon>
        <taxon>Metazoa</taxon>
        <taxon>Ecdysozoa</taxon>
        <taxon>Arthropoda</taxon>
        <taxon>Chelicerata</taxon>
        <taxon>Arachnida</taxon>
        <taxon>Araneae</taxon>
        <taxon>Araneomorphae</taxon>
        <taxon>Entelegynae</taxon>
        <taxon>Araneoidea</taxon>
        <taxon>Araneidae</taxon>
        <taxon>Caerostris</taxon>
    </lineage>
</organism>
<feature type="region of interest" description="Disordered" evidence="1">
    <location>
        <begin position="1"/>
        <end position="61"/>
    </location>
</feature>
<dbReference type="Proteomes" id="UP001054945">
    <property type="component" value="Unassembled WGS sequence"/>
</dbReference>
<feature type="compositionally biased region" description="Basic and acidic residues" evidence="1">
    <location>
        <begin position="359"/>
        <end position="372"/>
    </location>
</feature>
<dbReference type="AlphaFoldDB" id="A0AAV4PPX2"/>
<name>A0AAV4PPX2_CAEEX</name>
<dbReference type="EMBL" id="BPLR01004877">
    <property type="protein sequence ID" value="GIX98211.1"/>
    <property type="molecule type" value="Genomic_DNA"/>
</dbReference>
<accession>A0AAV4PPX2</accession>
<feature type="compositionally biased region" description="Polar residues" evidence="1">
    <location>
        <begin position="1"/>
        <end position="12"/>
    </location>
</feature>
<feature type="compositionally biased region" description="Polar residues" evidence="1">
    <location>
        <begin position="116"/>
        <end position="157"/>
    </location>
</feature>
<feature type="region of interest" description="Disordered" evidence="1">
    <location>
        <begin position="351"/>
        <end position="372"/>
    </location>
</feature>
<feature type="region of interest" description="Disordered" evidence="1">
    <location>
        <begin position="267"/>
        <end position="333"/>
    </location>
</feature>
<evidence type="ECO:0000256" key="1">
    <source>
        <dbReference type="SAM" id="MobiDB-lite"/>
    </source>
</evidence>
<feature type="compositionally biased region" description="Low complexity" evidence="1">
    <location>
        <begin position="43"/>
        <end position="52"/>
    </location>
</feature>
<reference evidence="2 3" key="1">
    <citation type="submission" date="2021-06" db="EMBL/GenBank/DDBJ databases">
        <title>Caerostris extrusa draft genome.</title>
        <authorList>
            <person name="Kono N."/>
            <person name="Arakawa K."/>
        </authorList>
    </citation>
    <scope>NUCLEOTIDE SEQUENCE [LARGE SCALE GENOMIC DNA]</scope>
</reference>
<sequence>MHSETITDQSVSLDIMESPSSSKTPPSRPQNSPFSPEKDQCLSQESSSSQENEQQKQDEEKDDDLVEACINLGMPSNIDQKHQINTSLHSKISNLFSSITYSRSGIPIKSRLTQSFPAPTIPETTSTSSASQNYLHNIPGSSQSNRSTGRNLSNSSGNICDDNDNLLINSGNLGQRQQREDFASRNDSSESKNIISEAFLSKCLNVCKKYPALSQKSSFEQGKIKTSIPQVVRPVENPNFDAEQHPRQLHIKSQNLPVYTEENISEDNILSSSPSACDESEGQDSDYKSRTSHNRGCEAILRNNKIRSRKSKANRRSMEIRPPSEQSSEDDNKNIFTRDIDVASSQIPNHVVSVPSSESEEKVKEDERTKEKVSRGVIPDLLEGAAYQDGLSQEADQRLQGGCVARTSIPRIMTDSMEVRRRFDDCC</sequence>
<keyword evidence="3" id="KW-1185">Reference proteome</keyword>
<evidence type="ECO:0000313" key="2">
    <source>
        <dbReference type="EMBL" id="GIX98211.1"/>
    </source>
</evidence>
<gene>
    <name evidence="2" type="primary">Apc_1</name>
    <name evidence="2" type="ORF">CEXT_756921</name>
</gene>
<feature type="region of interest" description="Disordered" evidence="1">
    <location>
        <begin position="116"/>
        <end position="158"/>
    </location>
</feature>
<protein>
    <submittedName>
        <fullName evidence="2">Adenomatous polyposis coli protein</fullName>
    </submittedName>
</protein>
<comment type="caution">
    <text evidence="2">The sequence shown here is derived from an EMBL/GenBank/DDBJ whole genome shotgun (WGS) entry which is preliminary data.</text>
</comment>